<feature type="region of interest" description="Disordered" evidence="1">
    <location>
        <begin position="243"/>
        <end position="271"/>
    </location>
</feature>
<proteinExistence type="predicted"/>
<evidence type="ECO:0000313" key="5">
    <source>
        <dbReference type="Proteomes" id="UP001596298"/>
    </source>
</evidence>
<feature type="compositionally biased region" description="Low complexity" evidence="1">
    <location>
        <begin position="252"/>
        <end position="271"/>
    </location>
</feature>
<feature type="signal peptide" evidence="2">
    <location>
        <begin position="1"/>
        <end position="16"/>
    </location>
</feature>
<dbReference type="EMBL" id="JBHSWH010000001">
    <property type="protein sequence ID" value="MFC6704390.1"/>
    <property type="molecule type" value="Genomic_DNA"/>
</dbReference>
<gene>
    <name evidence="4" type="ORF">ACFQDH_03690</name>
</gene>
<sequence length="271" mass="27744">MAGATVVIALTLPAIAACNSTNAGHPTSESCVGAETVPTMKIALNSIHANIWNADGKTGQAASVATQLSWRGIKIIATGNDPKGGTAPKYAQIRYGPNGKQIALTLAQQVKGATLEQDNRADPSVDLVIGAKFALVPVPPPAPSKITVNVYNAYVLPGTAATLGTELHKRGFKVAAVGNDPKRGYYPDNAVAIRYGAQGEPAARRAALQFKNVKMIQDGRKSTTVDVVIGSKWVDSSIVPVAQATPAPTPKPTSSSCAATASTSGGSATSS</sequence>
<feature type="domain" description="LytR/CpsA/Psr regulator C-terminal" evidence="3">
    <location>
        <begin position="50"/>
        <end position="133"/>
    </location>
</feature>
<keyword evidence="2" id="KW-0732">Signal</keyword>
<evidence type="ECO:0000256" key="1">
    <source>
        <dbReference type="SAM" id="MobiDB-lite"/>
    </source>
</evidence>
<feature type="domain" description="LytR/CpsA/Psr regulator C-terminal" evidence="3">
    <location>
        <begin position="146"/>
        <end position="233"/>
    </location>
</feature>
<dbReference type="Proteomes" id="UP001596298">
    <property type="component" value="Unassembled WGS sequence"/>
</dbReference>
<evidence type="ECO:0000313" key="4">
    <source>
        <dbReference type="EMBL" id="MFC6704390.1"/>
    </source>
</evidence>
<accession>A0ABW2AC29</accession>
<comment type="caution">
    <text evidence="4">The sequence shown here is derived from an EMBL/GenBank/DDBJ whole genome shotgun (WGS) entry which is preliminary data.</text>
</comment>
<feature type="chain" id="PRO_5045575092" evidence="2">
    <location>
        <begin position="17"/>
        <end position="271"/>
    </location>
</feature>
<reference evidence="5" key="1">
    <citation type="journal article" date="2019" name="Int. J. Syst. Evol. Microbiol.">
        <title>The Global Catalogue of Microorganisms (GCM) 10K type strain sequencing project: providing services to taxonomists for standard genome sequencing and annotation.</title>
        <authorList>
            <consortium name="The Broad Institute Genomics Platform"/>
            <consortium name="The Broad Institute Genome Sequencing Center for Infectious Disease"/>
            <person name="Wu L."/>
            <person name="Ma J."/>
        </authorList>
    </citation>
    <scope>NUCLEOTIDE SEQUENCE [LARGE SCALE GENOMIC DNA]</scope>
    <source>
        <strain evidence="5">CCUG 58127</strain>
    </source>
</reference>
<dbReference type="Pfam" id="PF13399">
    <property type="entry name" value="LytR_C"/>
    <property type="match status" value="2"/>
</dbReference>
<evidence type="ECO:0000256" key="2">
    <source>
        <dbReference type="SAM" id="SignalP"/>
    </source>
</evidence>
<keyword evidence="5" id="KW-1185">Reference proteome</keyword>
<protein>
    <submittedName>
        <fullName evidence="4">LytR C-terminal domain-containing protein</fullName>
    </submittedName>
</protein>
<organism evidence="4 5">
    <name type="scientific">Flexivirga alba</name>
    <dbReference type="NCBI Taxonomy" id="702742"/>
    <lineage>
        <taxon>Bacteria</taxon>
        <taxon>Bacillati</taxon>
        <taxon>Actinomycetota</taxon>
        <taxon>Actinomycetes</taxon>
        <taxon>Micrococcales</taxon>
        <taxon>Dermacoccaceae</taxon>
        <taxon>Flexivirga</taxon>
    </lineage>
</organism>
<dbReference type="InterPro" id="IPR027381">
    <property type="entry name" value="LytR/CpsA/Psr_C"/>
</dbReference>
<dbReference type="RefSeq" id="WP_382398573.1">
    <property type="nucleotide sequence ID" value="NZ_JBHSWH010000001.1"/>
</dbReference>
<dbReference type="Gene3D" id="3.30.70.2390">
    <property type="match status" value="2"/>
</dbReference>
<evidence type="ECO:0000259" key="3">
    <source>
        <dbReference type="Pfam" id="PF13399"/>
    </source>
</evidence>
<name>A0ABW2AC29_9MICO</name>